<dbReference type="AlphaFoldDB" id="A0A9P5Z679"/>
<protein>
    <recommendedName>
        <fullName evidence="4">F-box domain-containing protein</fullName>
    </recommendedName>
</protein>
<evidence type="ECO:0000313" key="3">
    <source>
        <dbReference type="Proteomes" id="UP000807469"/>
    </source>
</evidence>
<feature type="compositionally biased region" description="Polar residues" evidence="1">
    <location>
        <begin position="19"/>
        <end position="30"/>
    </location>
</feature>
<sequence>MSNARQLRSSKPTKRRRQNLNASSRLSETSEPAEVSQPVNIQGLPCLADEIYLEIMSHLPAFPLPTDHNDEDIALYGDRRLALDALSQTCRSLRRVFLRYRWQRIEVYQRMSLGRKPLPKIRYKNQNLDQKAISNTKRYVVELLRQLETVTIREPALAELVNVMDIIVADYSPDTVLEELARCIALMPNLHTVQIYFDINNSHLTRRAFSTYIFPQIRTAYLSTNASFFLDHCPNI</sequence>
<feature type="compositionally biased region" description="Polar residues" evidence="1">
    <location>
        <begin position="1"/>
        <end position="10"/>
    </location>
</feature>
<reference evidence="2" key="1">
    <citation type="submission" date="2020-11" db="EMBL/GenBank/DDBJ databases">
        <authorList>
            <consortium name="DOE Joint Genome Institute"/>
            <person name="Ahrendt S."/>
            <person name="Riley R."/>
            <person name="Andreopoulos W."/>
            <person name="Labutti K."/>
            <person name="Pangilinan J."/>
            <person name="Ruiz-Duenas F.J."/>
            <person name="Barrasa J.M."/>
            <person name="Sanchez-Garcia M."/>
            <person name="Camarero S."/>
            <person name="Miyauchi S."/>
            <person name="Serrano A."/>
            <person name="Linde D."/>
            <person name="Babiker R."/>
            <person name="Drula E."/>
            <person name="Ayuso-Fernandez I."/>
            <person name="Pacheco R."/>
            <person name="Padilla G."/>
            <person name="Ferreira P."/>
            <person name="Barriuso J."/>
            <person name="Kellner H."/>
            <person name="Castanera R."/>
            <person name="Alfaro M."/>
            <person name="Ramirez L."/>
            <person name="Pisabarro A.G."/>
            <person name="Kuo A."/>
            <person name="Tritt A."/>
            <person name="Lipzen A."/>
            <person name="He G."/>
            <person name="Yan M."/>
            <person name="Ng V."/>
            <person name="Cullen D."/>
            <person name="Martin F."/>
            <person name="Rosso M.-N."/>
            <person name="Henrissat B."/>
            <person name="Hibbett D."/>
            <person name="Martinez A.T."/>
            <person name="Grigoriev I.V."/>
        </authorList>
    </citation>
    <scope>NUCLEOTIDE SEQUENCE</scope>
    <source>
        <strain evidence="2">CIRM-BRFM 674</strain>
    </source>
</reference>
<dbReference type="OrthoDB" id="2891411at2759"/>
<gene>
    <name evidence="2" type="ORF">BDN70DRAFT_829306</name>
</gene>
<dbReference type="Proteomes" id="UP000807469">
    <property type="component" value="Unassembled WGS sequence"/>
</dbReference>
<keyword evidence="3" id="KW-1185">Reference proteome</keyword>
<proteinExistence type="predicted"/>
<evidence type="ECO:0000313" key="2">
    <source>
        <dbReference type="EMBL" id="KAF9482367.1"/>
    </source>
</evidence>
<feature type="region of interest" description="Disordered" evidence="1">
    <location>
        <begin position="1"/>
        <end position="35"/>
    </location>
</feature>
<evidence type="ECO:0000256" key="1">
    <source>
        <dbReference type="SAM" id="MobiDB-lite"/>
    </source>
</evidence>
<accession>A0A9P5Z679</accession>
<feature type="non-terminal residue" evidence="2">
    <location>
        <position position="236"/>
    </location>
</feature>
<dbReference type="EMBL" id="MU155166">
    <property type="protein sequence ID" value="KAF9482367.1"/>
    <property type="molecule type" value="Genomic_DNA"/>
</dbReference>
<organism evidence="2 3">
    <name type="scientific">Pholiota conissans</name>
    <dbReference type="NCBI Taxonomy" id="109636"/>
    <lineage>
        <taxon>Eukaryota</taxon>
        <taxon>Fungi</taxon>
        <taxon>Dikarya</taxon>
        <taxon>Basidiomycota</taxon>
        <taxon>Agaricomycotina</taxon>
        <taxon>Agaricomycetes</taxon>
        <taxon>Agaricomycetidae</taxon>
        <taxon>Agaricales</taxon>
        <taxon>Agaricineae</taxon>
        <taxon>Strophariaceae</taxon>
        <taxon>Pholiota</taxon>
    </lineage>
</organism>
<name>A0A9P5Z679_9AGAR</name>
<comment type="caution">
    <text evidence="2">The sequence shown here is derived from an EMBL/GenBank/DDBJ whole genome shotgun (WGS) entry which is preliminary data.</text>
</comment>
<evidence type="ECO:0008006" key="4">
    <source>
        <dbReference type="Google" id="ProtNLM"/>
    </source>
</evidence>